<dbReference type="GO" id="GO:0003998">
    <property type="term" value="F:acylphosphatase activity"/>
    <property type="evidence" value="ECO:0007669"/>
    <property type="project" value="UniProtKB-EC"/>
</dbReference>
<dbReference type="PRINTS" id="PR00112">
    <property type="entry name" value="ACYLPHPHTASE"/>
</dbReference>
<protein>
    <recommendedName>
        <fullName evidence="2 5">Acylphosphatase</fullName>
        <ecNumber evidence="2 5">3.6.1.7</ecNumber>
    </recommendedName>
</protein>
<keyword evidence="8" id="KW-0472">Membrane</keyword>
<dbReference type="OMA" id="WVRNTSH"/>
<gene>
    <name evidence="11" type="primary">LOC113397907</name>
</gene>
<dbReference type="EC" id="3.6.1.7" evidence="2 5"/>
<dbReference type="GeneID" id="113397907"/>
<keyword evidence="8" id="KW-1133">Transmembrane helix</keyword>
<proteinExistence type="inferred from homology"/>
<dbReference type="RefSeq" id="XP_026492223.2">
    <property type="nucleotide sequence ID" value="XM_026636438.2"/>
</dbReference>
<keyword evidence="8" id="KW-0812">Transmembrane</keyword>
<feature type="transmembrane region" description="Helical" evidence="8">
    <location>
        <begin position="24"/>
        <end position="42"/>
    </location>
</feature>
<evidence type="ECO:0000256" key="5">
    <source>
        <dbReference type="PROSITE-ProRule" id="PRU00520"/>
    </source>
</evidence>
<dbReference type="InterPro" id="IPR020456">
    <property type="entry name" value="Acylphosphatase"/>
</dbReference>
<organism evidence="10 11">
    <name type="scientific">Vanessa tameamea</name>
    <name type="common">Kamehameha butterfly</name>
    <dbReference type="NCBI Taxonomy" id="334116"/>
    <lineage>
        <taxon>Eukaryota</taxon>
        <taxon>Metazoa</taxon>
        <taxon>Ecdysozoa</taxon>
        <taxon>Arthropoda</taxon>
        <taxon>Hexapoda</taxon>
        <taxon>Insecta</taxon>
        <taxon>Pterygota</taxon>
        <taxon>Neoptera</taxon>
        <taxon>Endopterygota</taxon>
        <taxon>Lepidoptera</taxon>
        <taxon>Glossata</taxon>
        <taxon>Ditrysia</taxon>
        <taxon>Papilionoidea</taxon>
        <taxon>Nymphalidae</taxon>
        <taxon>Nymphalinae</taxon>
        <taxon>Vanessa</taxon>
    </lineage>
</organism>
<feature type="domain" description="Acylphosphatase-like" evidence="9">
    <location>
        <begin position="50"/>
        <end position="140"/>
    </location>
</feature>
<dbReference type="InterPro" id="IPR036046">
    <property type="entry name" value="Acylphosphatase-like_dom_sf"/>
</dbReference>
<evidence type="ECO:0000256" key="8">
    <source>
        <dbReference type="SAM" id="Phobius"/>
    </source>
</evidence>
<evidence type="ECO:0000313" key="10">
    <source>
        <dbReference type="Proteomes" id="UP001652626"/>
    </source>
</evidence>
<dbReference type="Pfam" id="PF00708">
    <property type="entry name" value="Acylphosphatase"/>
    <property type="match status" value="1"/>
</dbReference>
<dbReference type="OrthoDB" id="7961613at2759"/>
<evidence type="ECO:0000256" key="4">
    <source>
        <dbReference type="ARBA" id="ARBA00047645"/>
    </source>
</evidence>
<feature type="active site" evidence="5">
    <location>
        <position position="83"/>
    </location>
</feature>
<dbReference type="PROSITE" id="PS51160">
    <property type="entry name" value="ACYLPHOSPHATASE_3"/>
    <property type="match status" value="1"/>
</dbReference>
<feature type="active site" evidence="5">
    <location>
        <position position="65"/>
    </location>
</feature>
<dbReference type="PANTHER" id="PTHR10029">
    <property type="entry name" value="ACYLPHOSPHATASE"/>
    <property type="match status" value="1"/>
</dbReference>
<dbReference type="AlphaFoldDB" id="A0A8B8I558"/>
<dbReference type="InterPro" id="IPR001792">
    <property type="entry name" value="Acylphosphatase-like_dom"/>
</dbReference>
<evidence type="ECO:0000256" key="1">
    <source>
        <dbReference type="ARBA" id="ARBA00005614"/>
    </source>
</evidence>
<evidence type="ECO:0000259" key="9">
    <source>
        <dbReference type="PROSITE" id="PS51160"/>
    </source>
</evidence>
<evidence type="ECO:0000256" key="6">
    <source>
        <dbReference type="RuleBase" id="RU000553"/>
    </source>
</evidence>
<evidence type="ECO:0000256" key="3">
    <source>
        <dbReference type="ARBA" id="ARBA00022801"/>
    </source>
</evidence>
<evidence type="ECO:0000313" key="11">
    <source>
        <dbReference type="RefSeq" id="XP_026492223.2"/>
    </source>
</evidence>
<keyword evidence="3 5" id="KW-0378">Hydrolase</keyword>
<dbReference type="PANTHER" id="PTHR10029:SF3">
    <property type="entry name" value="ACYLPHOSPHATASE-RELATED"/>
    <property type="match status" value="1"/>
</dbReference>
<dbReference type="InterPro" id="IPR017968">
    <property type="entry name" value="Acylphosphatase_CS"/>
</dbReference>
<dbReference type="SUPFAM" id="SSF54975">
    <property type="entry name" value="Acylphosphatase/BLUF domain-like"/>
    <property type="match status" value="1"/>
</dbReference>
<name>A0A8B8I558_VANTA</name>
<dbReference type="PROSITE" id="PS00150">
    <property type="entry name" value="ACYLPHOSPHATASE_1"/>
    <property type="match status" value="1"/>
</dbReference>
<reference evidence="11" key="1">
    <citation type="submission" date="2025-08" db="UniProtKB">
        <authorList>
            <consortium name="RefSeq"/>
        </authorList>
    </citation>
    <scope>IDENTIFICATION</scope>
    <source>
        <tissue evidence="11">Whole body</tissue>
    </source>
</reference>
<dbReference type="PROSITE" id="PS00151">
    <property type="entry name" value="ACYLPHOSPHATASE_2"/>
    <property type="match status" value="1"/>
</dbReference>
<evidence type="ECO:0000256" key="7">
    <source>
        <dbReference type="RuleBase" id="RU004168"/>
    </source>
</evidence>
<evidence type="ECO:0000256" key="2">
    <source>
        <dbReference type="ARBA" id="ARBA00012150"/>
    </source>
</evidence>
<dbReference type="Gene3D" id="3.30.70.100">
    <property type="match status" value="1"/>
</dbReference>
<comment type="catalytic activity">
    <reaction evidence="4 5 6">
        <text>an acyl phosphate + H2O = a carboxylate + phosphate + H(+)</text>
        <dbReference type="Rhea" id="RHEA:14965"/>
        <dbReference type="ChEBI" id="CHEBI:15377"/>
        <dbReference type="ChEBI" id="CHEBI:15378"/>
        <dbReference type="ChEBI" id="CHEBI:29067"/>
        <dbReference type="ChEBI" id="CHEBI:43474"/>
        <dbReference type="ChEBI" id="CHEBI:59918"/>
        <dbReference type="EC" id="3.6.1.7"/>
    </reaction>
</comment>
<dbReference type="Proteomes" id="UP001652626">
    <property type="component" value="Chromosome 13"/>
</dbReference>
<accession>A0A8B8I558</accession>
<comment type="similarity">
    <text evidence="1 7">Belongs to the acylphosphatase family.</text>
</comment>
<sequence length="140" mass="16325">MRFQSNIYKQVNENYIVSKCKRKLILWYLIVEIYNYYLIMAFNKMAGLTTIDFEVFGKVQGVYFRKYTQKKAIDLGLKGWVMNTAQGTVIGQLQGPQGAIQDMKQWLQKIGSPKSKIEKADFRNEGTINSCAFKTFEIRR</sequence>
<keyword evidence="10" id="KW-1185">Reference proteome</keyword>